<dbReference type="AlphaFoldDB" id="A0A4R2SMN6"/>
<evidence type="ECO:0000313" key="1">
    <source>
        <dbReference type="EMBL" id="TCP91297.1"/>
    </source>
</evidence>
<reference evidence="1 2" key="1">
    <citation type="submission" date="2019-03" db="EMBL/GenBank/DDBJ databases">
        <title>Genomic Encyclopedia of Type Strains, Phase IV (KMG-IV): sequencing the most valuable type-strain genomes for metagenomic binning, comparative biology and taxonomic classification.</title>
        <authorList>
            <person name="Goeker M."/>
        </authorList>
    </citation>
    <scope>NUCLEOTIDE SEQUENCE [LARGE SCALE GENOMIC DNA]</scope>
    <source>
        <strain evidence="1 2">DSM 28404</strain>
    </source>
</reference>
<name>A0A4R2SMN6_9PAST</name>
<gene>
    <name evidence="1" type="ORF">EDC44_1313</name>
</gene>
<sequence>MKRILLILFVLFNVSVSYGNQCILFEEEKLIDDKIRFYNNYYNQVPNMISCKENSALNDLVCSDVKLKKALLLLSVSLVYSYENANRIQIDNYQTYNNEFKDWLNNIMEKEWDKKIALKKLCYIIKQQTTSSLGGDSPYKTINIEPIYIKKNSNGVILEIMDGNIYLGKSCDAESSDKRKGKWYKSGEFFFVELGNDKYKFDRNEEVFSLNCKRIIDD</sequence>
<organism evidence="1 2">
    <name type="scientific">Cricetibacter osteomyelitidis</name>
    <dbReference type="NCBI Taxonomy" id="1521931"/>
    <lineage>
        <taxon>Bacteria</taxon>
        <taxon>Pseudomonadati</taxon>
        <taxon>Pseudomonadota</taxon>
        <taxon>Gammaproteobacteria</taxon>
        <taxon>Pasteurellales</taxon>
        <taxon>Pasteurellaceae</taxon>
        <taxon>Cricetibacter</taxon>
    </lineage>
</organism>
<accession>A0A4R2SMN6</accession>
<dbReference type="EMBL" id="SLYB01000031">
    <property type="protein sequence ID" value="TCP91297.1"/>
    <property type="molecule type" value="Genomic_DNA"/>
</dbReference>
<proteinExistence type="predicted"/>
<evidence type="ECO:0000313" key="2">
    <source>
        <dbReference type="Proteomes" id="UP000295763"/>
    </source>
</evidence>
<comment type="caution">
    <text evidence="1">The sequence shown here is derived from an EMBL/GenBank/DDBJ whole genome shotgun (WGS) entry which is preliminary data.</text>
</comment>
<protein>
    <submittedName>
        <fullName evidence="1">Uncharacterized protein</fullName>
    </submittedName>
</protein>
<keyword evidence="2" id="KW-1185">Reference proteome</keyword>
<dbReference type="OrthoDB" id="5690398at2"/>
<dbReference type="RefSeq" id="WP_131978807.1">
    <property type="nucleotide sequence ID" value="NZ_SLYB01000031.1"/>
</dbReference>
<dbReference type="Proteomes" id="UP000295763">
    <property type="component" value="Unassembled WGS sequence"/>
</dbReference>